<dbReference type="Proteomes" id="UP000253319">
    <property type="component" value="Unassembled WGS sequence"/>
</dbReference>
<comment type="caution">
    <text evidence="1">The sequence shown here is derived from an EMBL/GenBank/DDBJ whole genome shotgun (WGS) entry which is preliminary data.</text>
</comment>
<dbReference type="OrthoDB" id="892099at2"/>
<organism evidence="1 2">
    <name type="scientific">Flavobacterium tibetense</name>
    <dbReference type="NCBI Taxonomy" id="2233533"/>
    <lineage>
        <taxon>Bacteria</taxon>
        <taxon>Pseudomonadati</taxon>
        <taxon>Bacteroidota</taxon>
        <taxon>Flavobacteriia</taxon>
        <taxon>Flavobacteriales</taxon>
        <taxon>Flavobacteriaceae</taxon>
        <taxon>Flavobacterium</taxon>
    </lineage>
</organism>
<evidence type="ECO:0000313" key="2">
    <source>
        <dbReference type="Proteomes" id="UP000253319"/>
    </source>
</evidence>
<gene>
    <name evidence="1" type="ORF">DPN68_05255</name>
</gene>
<protein>
    <submittedName>
        <fullName evidence="1">Uncharacterized protein</fullName>
    </submittedName>
</protein>
<accession>A0A365P2S4</accession>
<dbReference type="EMBL" id="QLST01000005">
    <property type="protein sequence ID" value="RBA28797.1"/>
    <property type="molecule type" value="Genomic_DNA"/>
</dbReference>
<proteinExistence type="predicted"/>
<evidence type="ECO:0000313" key="1">
    <source>
        <dbReference type="EMBL" id="RBA28797.1"/>
    </source>
</evidence>
<dbReference type="RefSeq" id="WP_113988599.1">
    <property type="nucleotide sequence ID" value="NZ_QLST01000005.1"/>
</dbReference>
<keyword evidence="2" id="KW-1185">Reference proteome</keyword>
<reference evidence="1 2" key="1">
    <citation type="submission" date="2018-06" db="EMBL/GenBank/DDBJ databases">
        <title>Flavobacterium tibetense sp. nov., isolated from a wetland YonghuCo on Tibetan Plateau.</title>
        <authorList>
            <person name="Xing P."/>
            <person name="Phurbu D."/>
            <person name="Lu H."/>
        </authorList>
    </citation>
    <scope>NUCLEOTIDE SEQUENCE [LARGE SCALE GENOMIC DNA]</scope>
    <source>
        <strain evidence="1 2">YH5</strain>
    </source>
</reference>
<sequence>MDTDKEKNEIFAHIKYEGELVKDGFLDARKAGEALIGIDESLRYFLYQEDKKFRKVEFEIPVRIRKGSWETIFLENFDAILIKTALAWGASKYFGSALSEMAKNDFKDIGFKDVFKKSFVAMTWVLKISKHLGTLTKKKFENLKFTKNNTEVLITNYKGEILTVPYQYLEIFSNCPDKLFSNLAKVIDEERELVIGYNDTVSNKFEFVRINNIEKQIFIPTEESDETLFPELIHNSYIELEGHITRGNEKSNTIGFLYEGHILTSYPTTGNVKEFKNVLFTNCIIKGYIDRLDKKTGEFIEKRPRIKFIEILSNEPENRQTKLF</sequence>
<dbReference type="AlphaFoldDB" id="A0A365P2S4"/>
<name>A0A365P2S4_9FLAO</name>